<dbReference type="Gene3D" id="2.10.25.10">
    <property type="entry name" value="Laminin"/>
    <property type="match status" value="1"/>
</dbReference>
<keyword evidence="5" id="KW-0812">Transmembrane</keyword>
<sequence length="314" mass="34699">IFERILYIWAIRHPASGYVQGMNDLVTPFFVVFLSAYADGDLENYDVQSLSQDILDTIEADSFWCMSKLLDGIQQMGPSRRHLGGVCLLACFTSFLMATTAILSQPSPICRFEKKQNANFDIVIKGKSLAGHVVSAHSVNLNADCALLCIGHRKCQSFNYQSEGGSKHRCELNSQSADASAPLQERTGFTYYGPSTSIPDACASSSCLHGGTCVRSCHDEDEYQCFCQPDNKGQQCQQWKADASLFDIEFGENETSSYTTIDVPVSFSNFSACFWLNTTTKRPQTIFSYSKQADVLMFSCDKGVCHVNINGEKG</sequence>
<dbReference type="PROSITE" id="PS50948">
    <property type="entry name" value="PAN"/>
    <property type="match status" value="1"/>
</dbReference>
<feature type="transmembrane region" description="Helical" evidence="5">
    <location>
        <begin position="83"/>
        <end position="103"/>
    </location>
</feature>
<dbReference type="Pfam" id="PF00566">
    <property type="entry name" value="RabGAP-TBC"/>
    <property type="match status" value="1"/>
</dbReference>
<protein>
    <submittedName>
        <fullName evidence="8">Uncharacterized protein</fullName>
    </submittedName>
</protein>
<dbReference type="GO" id="GO:0005096">
    <property type="term" value="F:GTPase activator activity"/>
    <property type="evidence" value="ECO:0000318"/>
    <property type="project" value="GO_Central"/>
</dbReference>
<evidence type="ECO:0000256" key="3">
    <source>
        <dbReference type="ARBA" id="ARBA00023157"/>
    </source>
</evidence>
<keyword evidence="3 4" id="KW-1015">Disulfide bond</keyword>
<keyword evidence="4" id="KW-0245">EGF-like domain</keyword>
<dbReference type="Proteomes" id="UP000001593">
    <property type="component" value="Unassembled WGS sequence"/>
</dbReference>
<dbReference type="InParanoid" id="A7SDG5"/>
<evidence type="ECO:0000259" key="6">
    <source>
        <dbReference type="PROSITE" id="PS50026"/>
    </source>
</evidence>
<dbReference type="InterPro" id="IPR000195">
    <property type="entry name" value="Rab-GAP-TBC_dom"/>
</dbReference>
<proteinExistence type="inferred from homology"/>
<name>A7SDG5_NEMVE</name>
<dbReference type="SUPFAM" id="SSF57196">
    <property type="entry name" value="EGF/Laminin"/>
    <property type="match status" value="1"/>
</dbReference>
<dbReference type="SUPFAM" id="SSF49899">
    <property type="entry name" value="Concanavalin A-like lectins/glucanases"/>
    <property type="match status" value="1"/>
</dbReference>
<dbReference type="PANTHER" id="PTHR22957:SF26">
    <property type="entry name" value="LD44506P"/>
    <property type="match status" value="1"/>
</dbReference>
<evidence type="ECO:0000256" key="1">
    <source>
        <dbReference type="ARBA" id="ARBA00006373"/>
    </source>
</evidence>
<organism evidence="8 9">
    <name type="scientific">Nematostella vectensis</name>
    <name type="common">Starlet sea anemone</name>
    <dbReference type="NCBI Taxonomy" id="45351"/>
    <lineage>
        <taxon>Eukaryota</taxon>
        <taxon>Metazoa</taxon>
        <taxon>Cnidaria</taxon>
        <taxon>Anthozoa</taxon>
        <taxon>Hexacorallia</taxon>
        <taxon>Actiniaria</taxon>
        <taxon>Edwardsiidae</taxon>
        <taxon>Nematostella</taxon>
    </lineage>
</organism>
<feature type="disulfide bond" evidence="4">
    <location>
        <begin position="227"/>
        <end position="236"/>
    </location>
</feature>
<evidence type="ECO:0000256" key="2">
    <source>
        <dbReference type="ARBA" id="ARBA00022468"/>
    </source>
</evidence>
<dbReference type="PhylomeDB" id="A7SDG5"/>
<reference evidence="8 9" key="1">
    <citation type="journal article" date="2007" name="Science">
        <title>Sea anemone genome reveals ancestral eumetazoan gene repertoire and genomic organization.</title>
        <authorList>
            <person name="Putnam N.H."/>
            <person name="Srivastava M."/>
            <person name="Hellsten U."/>
            <person name="Dirks B."/>
            <person name="Chapman J."/>
            <person name="Salamov A."/>
            <person name="Terry A."/>
            <person name="Shapiro H."/>
            <person name="Lindquist E."/>
            <person name="Kapitonov V.V."/>
            <person name="Jurka J."/>
            <person name="Genikhovich G."/>
            <person name="Grigoriev I.V."/>
            <person name="Lucas S.M."/>
            <person name="Steele R.E."/>
            <person name="Finnerty J.R."/>
            <person name="Technau U."/>
            <person name="Martindale M.Q."/>
            <person name="Rokhsar D.S."/>
        </authorList>
    </citation>
    <scope>NUCLEOTIDE SEQUENCE [LARGE SCALE GENOMIC DNA]</scope>
    <source>
        <strain evidence="9">CH2 X CH6</strain>
    </source>
</reference>
<evidence type="ECO:0000256" key="5">
    <source>
        <dbReference type="SAM" id="Phobius"/>
    </source>
</evidence>
<gene>
    <name evidence="8" type="ORF">NEMVEDRAFT_v1g210584</name>
</gene>
<dbReference type="InterPro" id="IPR035969">
    <property type="entry name" value="Rab-GAP_TBC_sf"/>
</dbReference>
<dbReference type="SUPFAM" id="SSF47923">
    <property type="entry name" value="Ypt/Rab-GAP domain of gyp1p"/>
    <property type="match status" value="1"/>
</dbReference>
<comment type="similarity">
    <text evidence="1">Belongs to the EGF domain peptide family.</text>
</comment>
<dbReference type="HOGENOM" id="CLU_887319_0_0_1"/>
<keyword evidence="9" id="KW-1185">Reference proteome</keyword>
<keyword evidence="5" id="KW-1133">Transmembrane helix</keyword>
<keyword evidence="2" id="KW-0343">GTPase activation</keyword>
<dbReference type="InterPro" id="IPR003609">
    <property type="entry name" value="Pan_app"/>
</dbReference>
<keyword evidence="5" id="KW-0472">Membrane</keyword>
<comment type="caution">
    <text evidence="4">Lacks conserved residue(s) required for the propagation of feature annotation.</text>
</comment>
<feature type="domain" description="EGF-like" evidence="6">
    <location>
        <begin position="198"/>
        <end position="237"/>
    </location>
</feature>
<evidence type="ECO:0000259" key="7">
    <source>
        <dbReference type="PROSITE" id="PS50948"/>
    </source>
</evidence>
<dbReference type="STRING" id="45351.A7SDG5"/>
<dbReference type="GO" id="GO:0005794">
    <property type="term" value="C:Golgi apparatus"/>
    <property type="evidence" value="ECO:0000318"/>
    <property type="project" value="GO_Central"/>
</dbReference>
<dbReference type="Gene3D" id="1.10.8.270">
    <property type="entry name" value="putative rabgap domain of human tbc1 domain family member 14 like domains"/>
    <property type="match status" value="1"/>
</dbReference>
<evidence type="ECO:0000256" key="4">
    <source>
        <dbReference type="PROSITE-ProRule" id="PRU00076"/>
    </source>
</evidence>
<dbReference type="PROSITE" id="PS00022">
    <property type="entry name" value="EGF_1"/>
    <property type="match status" value="1"/>
</dbReference>
<dbReference type="PROSITE" id="PS50026">
    <property type="entry name" value="EGF_3"/>
    <property type="match status" value="1"/>
</dbReference>
<feature type="domain" description="Apple" evidence="7">
    <location>
        <begin position="110"/>
        <end position="196"/>
    </location>
</feature>
<dbReference type="EMBL" id="DS469630">
    <property type="protein sequence ID" value="EDO38220.1"/>
    <property type="molecule type" value="Genomic_DNA"/>
</dbReference>
<accession>A7SDG5</accession>
<dbReference type="Gene3D" id="2.60.120.200">
    <property type="match status" value="1"/>
</dbReference>
<evidence type="ECO:0000313" key="9">
    <source>
        <dbReference type="Proteomes" id="UP000001593"/>
    </source>
</evidence>
<dbReference type="AlphaFoldDB" id="A7SDG5"/>
<dbReference type="PANTHER" id="PTHR22957">
    <property type="entry name" value="TBC1 DOMAIN FAMILY MEMBER GTPASE-ACTIVATING PROTEIN"/>
    <property type="match status" value="1"/>
</dbReference>
<evidence type="ECO:0000313" key="8">
    <source>
        <dbReference type="EMBL" id="EDO38220.1"/>
    </source>
</evidence>
<dbReference type="InterPro" id="IPR000742">
    <property type="entry name" value="EGF"/>
</dbReference>
<feature type="non-terminal residue" evidence="8">
    <location>
        <position position="1"/>
    </location>
</feature>
<dbReference type="Pfam" id="PF00024">
    <property type="entry name" value="PAN_1"/>
    <property type="match status" value="1"/>
</dbReference>
<dbReference type="InterPro" id="IPR013320">
    <property type="entry name" value="ConA-like_dom_sf"/>
</dbReference>
<dbReference type="eggNOG" id="KOG1092">
    <property type="taxonomic scope" value="Eukaryota"/>
</dbReference>